<accession>A0ABV9PGH4</accession>
<keyword evidence="3" id="KW-0238">DNA-binding</keyword>
<dbReference type="PANTHER" id="PTHR30419">
    <property type="entry name" value="HTH-TYPE TRANSCRIPTIONAL REGULATOR YBHD"/>
    <property type="match status" value="1"/>
</dbReference>
<dbReference type="EMBL" id="JBHSGV010000005">
    <property type="protein sequence ID" value="MFC4748447.1"/>
    <property type="molecule type" value="Genomic_DNA"/>
</dbReference>
<comment type="similarity">
    <text evidence="1">Belongs to the LysR transcriptional regulatory family.</text>
</comment>
<dbReference type="PRINTS" id="PR00039">
    <property type="entry name" value="HTHLYSR"/>
</dbReference>
<dbReference type="InterPro" id="IPR036390">
    <property type="entry name" value="WH_DNA-bd_sf"/>
</dbReference>
<dbReference type="Pfam" id="PF03466">
    <property type="entry name" value="LysR_substrate"/>
    <property type="match status" value="1"/>
</dbReference>
<dbReference type="Proteomes" id="UP001595935">
    <property type="component" value="Unassembled WGS sequence"/>
</dbReference>
<evidence type="ECO:0000313" key="7">
    <source>
        <dbReference type="Proteomes" id="UP001595935"/>
    </source>
</evidence>
<gene>
    <name evidence="6" type="ORF">ACFO5S_13395</name>
</gene>
<reference evidence="7" key="1">
    <citation type="journal article" date="2019" name="Int. J. Syst. Evol. Microbiol.">
        <title>The Global Catalogue of Microorganisms (GCM) 10K type strain sequencing project: providing services to taxonomists for standard genome sequencing and annotation.</title>
        <authorList>
            <consortium name="The Broad Institute Genomics Platform"/>
            <consortium name="The Broad Institute Genome Sequencing Center for Infectious Disease"/>
            <person name="Wu L."/>
            <person name="Ma J."/>
        </authorList>
    </citation>
    <scope>NUCLEOTIDE SEQUENCE [LARGE SCALE GENOMIC DNA]</scope>
    <source>
        <strain evidence="7">WYCCWR 13023</strain>
    </source>
</reference>
<comment type="caution">
    <text evidence="6">The sequence shown here is derived from an EMBL/GenBank/DDBJ whole genome shotgun (WGS) entry which is preliminary data.</text>
</comment>
<keyword evidence="4" id="KW-0804">Transcription</keyword>
<keyword evidence="7" id="KW-1185">Reference proteome</keyword>
<dbReference type="Gene3D" id="1.10.10.10">
    <property type="entry name" value="Winged helix-like DNA-binding domain superfamily/Winged helix DNA-binding domain"/>
    <property type="match status" value="1"/>
</dbReference>
<evidence type="ECO:0000256" key="2">
    <source>
        <dbReference type="ARBA" id="ARBA00023015"/>
    </source>
</evidence>
<organism evidence="6 7">
    <name type="scientific">Flavobacterium branchiicola</name>
    <dbReference type="NCBI Taxonomy" id="1114875"/>
    <lineage>
        <taxon>Bacteria</taxon>
        <taxon>Pseudomonadati</taxon>
        <taxon>Bacteroidota</taxon>
        <taxon>Flavobacteriia</taxon>
        <taxon>Flavobacteriales</taxon>
        <taxon>Flavobacteriaceae</taxon>
        <taxon>Flavobacterium</taxon>
    </lineage>
</organism>
<dbReference type="InterPro" id="IPR000847">
    <property type="entry name" value="LysR_HTH_N"/>
</dbReference>
<evidence type="ECO:0000256" key="1">
    <source>
        <dbReference type="ARBA" id="ARBA00009437"/>
    </source>
</evidence>
<dbReference type="Gene3D" id="3.40.190.290">
    <property type="match status" value="1"/>
</dbReference>
<evidence type="ECO:0000259" key="5">
    <source>
        <dbReference type="PROSITE" id="PS50931"/>
    </source>
</evidence>
<dbReference type="SUPFAM" id="SSF53850">
    <property type="entry name" value="Periplasmic binding protein-like II"/>
    <property type="match status" value="1"/>
</dbReference>
<dbReference type="InterPro" id="IPR050950">
    <property type="entry name" value="HTH-type_LysR_regulators"/>
</dbReference>
<name>A0ABV9PGH4_9FLAO</name>
<evidence type="ECO:0000256" key="3">
    <source>
        <dbReference type="ARBA" id="ARBA00023125"/>
    </source>
</evidence>
<keyword evidence="2" id="KW-0805">Transcription regulation</keyword>
<evidence type="ECO:0000313" key="6">
    <source>
        <dbReference type="EMBL" id="MFC4748447.1"/>
    </source>
</evidence>
<feature type="domain" description="HTH lysR-type" evidence="5">
    <location>
        <begin position="1"/>
        <end position="58"/>
    </location>
</feature>
<dbReference type="SUPFAM" id="SSF46785">
    <property type="entry name" value="Winged helix' DNA-binding domain"/>
    <property type="match status" value="1"/>
</dbReference>
<protein>
    <submittedName>
        <fullName evidence="6">LysR substrate-binding domain-containing protein</fullName>
    </submittedName>
</protein>
<dbReference type="RefSeq" id="WP_213258435.1">
    <property type="nucleotide sequence ID" value="NZ_JAGYWA010000005.1"/>
</dbReference>
<dbReference type="Pfam" id="PF00126">
    <property type="entry name" value="HTH_1"/>
    <property type="match status" value="1"/>
</dbReference>
<sequence length="289" mass="32662">MEIYQLEYFIKTAEVLHFTKAAELCFVTQSGLSQQIKKLEEELGMPLFFRIGKKVQLTEAGSVFLIHAKKVVENVENGKQAIEDLNEMIGGELRIGVTYIFGLLILPVINAFAKTYQHLKIVVEYGTTEALEQKLIHNEFDLVLVISSHEIGLPIQKVPLFTSQMVMAVSKSHSLASLDKIAFKKIEEIPLVLPGKGSNSREFVEELFAKNKMKPKISIELNSIHALLQMVQDSDWATIVAEKALKGWDDLKAIQITGVATRRDSFMLTMEGYQKKAVKLFMEEFRKSI</sequence>
<dbReference type="InterPro" id="IPR005119">
    <property type="entry name" value="LysR_subst-bd"/>
</dbReference>
<dbReference type="InterPro" id="IPR036388">
    <property type="entry name" value="WH-like_DNA-bd_sf"/>
</dbReference>
<dbReference type="CDD" id="cd05466">
    <property type="entry name" value="PBP2_LTTR_substrate"/>
    <property type="match status" value="1"/>
</dbReference>
<proteinExistence type="inferred from homology"/>
<evidence type="ECO:0000256" key="4">
    <source>
        <dbReference type="ARBA" id="ARBA00023163"/>
    </source>
</evidence>
<dbReference type="PROSITE" id="PS50931">
    <property type="entry name" value="HTH_LYSR"/>
    <property type="match status" value="1"/>
</dbReference>